<keyword evidence="2" id="KW-1185">Reference proteome</keyword>
<accession>A0A1I6R6G9</accession>
<evidence type="ECO:0000313" key="1">
    <source>
        <dbReference type="EMBL" id="SFS60266.1"/>
    </source>
</evidence>
<sequence length="220" mass="26337">MPKNLLGFFNNVDSKKVMGEAKRLLSQSYQTGKSELNKAIQNMKEERARRERDLAYSEDYEAEFRYKDEELDFRMLISAEEAHIYSKARRKLKDLEQVQSDPRILKQWEAKKYLSLHDHFSEQIVAYFPERNENPIALNRVIRYCERQIEYAPVAQRAYEMDPYQYGLPVHPGYHYLVMLYEEASEWTEALRLAKDARKAGWKGNWDVCIRNLEDQIRKR</sequence>
<evidence type="ECO:0000313" key="2">
    <source>
        <dbReference type="Proteomes" id="UP000198660"/>
    </source>
</evidence>
<dbReference type="RefSeq" id="WP_091835869.1">
    <property type="nucleotide sequence ID" value="NZ_FPAA01000004.1"/>
</dbReference>
<dbReference type="Proteomes" id="UP000198660">
    <property type="component" value="Unassembled WGS sequence"/>
</dbReference>
<name>A0A1I6R6G9_9BACL</name>
<reference evidence="2" key="1">
    <citation type="submission" date="2016-10" db="EMBL/GenBank/DDBJ databases">
        <authorList>
            <person name="Varghese N."/>
            <person name="Submissions S."/>
        </authorList>
    </citation>
    <scope>NUCLEOTIDE SEQUENCE [LARGE SCALE GENOMIC DNA]</scope>
    <source>
        <strain evidence="2">DSM 45789</strain>
    </source>
</reference>
<proteinExistence type="predicted"/>
<dbReference type="EMBL" id="FPAA01000004">
    <property type="protein sequence ID" value="SFS60266.1"/>
    <property type="molecule type" value="Genomic_DNA"/>
</dbReference>
<protein>
    <submittedName>
        <fullName evidence="1">Uncharacterized protein</fullName>
    </submittedName>
</protein>
<organism evidence="1 2">
    <name type="scientific">Marininema halotolerans</name>
    <dbReference type="NCBI Taxonomy" id="1155944"/>
    <lineage>
        <taxon>Bacteria</taxon>
        <taxon>Bacillati</taxon>
        <taxon>Bacillota</taxon>
        <taxon>Bacilli</taxon>
        <taxon>Bacillales</taxon>
        <taxon>Thermoactinomycetaceae</taxon>
        <taxon>Marininema</taxon>
    </lineage>
</organism>
<dbReference type="AlphaFoldDB" id="A0A1I6R6G9"/>
<gene>
    <name evidence="1" type="ORF">SAMN05444972_104180</name>
</gene>
<dbReference type="OrthoDB" id="2988417at2"/>